<gene>
    <name evidence="1" type="ORF">NM688_g4650</name>
</gene>
<dbReference type="Proteomes" id="UP001148662">
    <property type="component" value="Unassembled WGS sequence"/>
</dbReference>
<organism evidence="1 2">
    <name type="scientific">Phlebia brevispora</name>
    <dbReference type="NCBI Taxonomy" id="194682"/>
    <lineage>
        <taxon>Eukaryota</taxon>
        <taxon>Fungi</taxon>
        <taxon>Dikarya</taxon>
        <taxon>Basidiomycota</taxon>
        <taxon>Agaricomycotina</taxon>
        <taxon>Agaricomycetes</taxon>
        <taxon>Polyporales</taxon>
        <taxon>Meruliaceae</taxon>
        <taxon>Phlebia</taxon>
    </lineage>
</organism>
<accession>A0ACC1T2C5</accession>
<protein>
    <submittedName>
        <fullName evidence="1">Uncharacterized protein</fullName>
    </submittedName>
</protein>
<name>A0ACC1T2C5_9APHY</name>
<keyword evidence="2" id="KW-1185">Reference proteome</keyword>
<sequence>MASLTRPQSPDVKFWLFTRRTIVESETGRTVRVCEPRAVYGYSEILKRTDYFESVLCNGFAEAAAHATLSTPFPPAEKPFEDDYDYENDSDLEDDMEDDTSAAEQFSRAAAESDVRSHRKLQARHDSNILSGYTSPCYEILVKDMAFTTFRALIFYLYTGKVHFRGLKSNPGHTGTEELPKDTELDTFLRCSPKSMYRLAEKLGLKTLQAASLDAIKLLLTPSNILTEIFSEFTSLYPEVFEIENKYLCTHYDHPEVASGWQTALEKLCCGDYPHAASVMACLLKETLAPRRFTVTRQEQRPPSPDYLTLLCQLTMTNLPQATSRALLTSLTAPQQARIDTIFWVFSRKTQVLNEKWQVITRVDKPRAIYGMSSVLVETEYFRSLLASGFSESIPDATSKSALPKAEPFFDEYDWDSDSDLDEDEMYGLIDETSDVVELMRVEEDSVEGETSSWLKCPEAEHASCRQIVIKDAAFLTWYCLIYYIYTGTVSFLPLKSSDKAARMASTRKLLDSIDTRQTVPECSPKSMYRLACKLGLQDLERLSLKAIAAKLSTSNILTELLSLYTSLYPAVMEEEMQFLCAHFSDQVVMDSWETAVEKVCRGECLHAQDVIMILLRQKLQPKQEVLPLVGGFPMQMPGMPGPLTGVPYAQILSSGFNKSSPHTTYTSVFSKADVFFDEYDWESDSDLDEDEDDLKSSGICEQASDKKSTKLAEPVHINAGQSIVFESTTSVQENHSSACRQILIKDAAFITWQSLIYYLYTGKIRFLDFKSTNKSARMAETRKLLDVLNSNKDTLACSPKSMYHIACKLGLKDLQSLTLKAIVTNLMQSNQHCDGVVVAVYISFYAAILLLWKRSFNTYAVISARRQLLYLEVNTQPSFEVPLELTAGMPNCQDGPAPDSAHSDIVVPTPIADVVAPTSVSLHLFPIFETHSMGSAQSSVSVKRHTTSKISANDTKACKRAKMSLPSTPSLAPPVNMQGQGRSAMSERNHRNAWKDGVFKVSVVDFAEWRNGIIQIDSGSAEFKPNNSVEIATYLMHMGALGGGSRSLPSLAEERYRCTYGELTKQEKAIIDDRYVALFQWRNEQRHSRVYSTTCLKHIKCEYEGDAQPCSKCLRLLKNTNFICALNRDIADEDKMNPAAYRELSKYLPARSERSFQMLESKATAFPMIIRDEMLDLVKARLNELNYTGPVMLACDDTKLVSAWHLWWCASEAAYYLIGVVSGPLRVSDSEALQKTVDDAHAVQATKAHVYTLQVLLPSLAPIIIAALSISDSMSGAALYNLIQLELCLQAACQLAALNVDASWPAFSELSLATFLAQNK</sequence>
<dbReference type="EMBL" id="JANHOG010000789">
    <property type="protein sequence ID" value="KAJ3551528.1"/>
    <property type="molecule type" value="Genomic_DNA"/>
</dbReference>
<evidence type="ECO:0000313" key="1">
    <source>
        <dbReference type="EMBL" id="KAJ3551528.1"/>
    </source>
</evidence>
<proteinExistence type="predicted"/>
<evidence type="ECO:0000313" key="2">
    <source>
        <dbReference type="Proteomes" id="UP001148662"/>
    </source>
</evidence>
<reference evidence="1" key="1">
    <citation type="submission" date="2022-07" db="EMBL/GenBank/DDBJ databases">
        <title>Genome Sequence of Phlebia brevispora.</title>
        <authorList>
            <person name="Buettner E."/>
        </authorList>
    </citation>
    <scope>NUCLEOTIDE SEQUENCE</scope>
    <source>
        <strain evidence="1">MPL23</strain>
    </source>
</reference>
<comment type="caution">
    <text evidence="1">The sequence shown here is derived from an EMBL/GenBank/DDBJ whole genome shotgun (WGS) entry which is preliminary data.</text>
</comment>